<feature type="compositionally biased region" description="Basic and acidic residues" evidence="1">
    <location>
        <begin position="109"/>
        <end position="122"/>
    </location>
</feature>
<evidence type="ECO:0000313" key="3">
    <source>
        <dbReference type="Proteomes" id="UP001472677"/>
    </source>
</evidence>
<proteinExistence type="predicted"/>
<organism evidence="2 3">
    <name type="scientific">Hibiscus sabdariffa</name>
    <name type="common">roselle</name>
    <dbReference type="NCBI Taxonomy" id="183260"/>
    <lineage>
        <taxon>Eukaryota</taxon>
        <taxon>Viridiplantae</taxon>
        <taxon>Streptophyta</taxon>
        <taxon>Embryophyta</taxon>
        <taxon>Tracheophyta</taxon>
        <taxon>Spermatophyta</taxon>
        <taxon>Magnoliopsida</taxon>
        <taxon>eudicotyledons</taxon>
        <taxon>Gunneridae</taxon>
        <taxon>Pentapetalae</taxon>
        <taxon>rosids</taxon>
        <taxon>malvids</taxon>
        <taxon>Malvales</taxon>
        <taxon>Malvaceae</taxon>
        <taxon>Malvoideae</taxon>
        <taxon>Hibiscus</taxon>
    </lineage>
</organism>
<comment type="caution">
    <text evidence="2">The sequence shown here is derived from an EMBL/GenBank/DDBJ whole genome shotgun (WGS) entry which is preliminary data.</text>
</comment>
<name>A0ABR2D9I7_9ROSI</name>
<dbReference type="PANTHER" id="PTHR34570:SF20">
    <property type="entry name" value="MYB-CC TYPE TRANSCRIPTION FACTOR LHEQLE-CONTAINING DOMAIN-CONTAINING PROTEIN"/>
    <property type="match status" value="1"/>
</dbReference>
<dbReference type="Proteomes" id="UP001472677">
    <property type="component" value="Unassembled WGS sequence"/>
</dbReference>
<accession>A0ABR2D9I7</accession>
<reference evidence="2 3" key="1">
    <citation type="journal article" date="2024" name="G3 (Bethesda)">
        <title>Genome assembly of Hibiscus sabdariffa L. provides insights into metabolisms of medicinal natural products.</title>
        <authorList>
            <person name="Kim T."/>
        </authorList>
    </citation>
    <scope>NUCLEOTIDE SEQUENCE [LARGE SCALE GENOMIC DNA]</scope>
    <source>
        <strain evidence="2">TK-2024</strain>
        <tissue evidence="2">Old leaves</tissue>
    </source>
</reference>
<gene>
    <name evidence="2" type="ORF">V6N12_053832</name>
</gene>
<evidence type="ECO:0000256" key="1">
    <source>
        <dbReference type="SAM" id="MobiDB-lite"/>
    </source>
</evidence>
<dbReference type="EMBL" id="JBBPBM010000034">
    <property type="protein sequence ID" value="KAK8532389.1"/>
    <property type="molecule type" value="Genomic_DNA"/>
</dbReference>
<feature type="region of interest" description="Disordered" evidence="1">
    <location>
        <begin position="56"/>
        <end position="122"/>
    </location>
</feature>
<keyword evidence="3" id="KW-1185">Reference proteome</keyword>
<dbReference type="PANTHER" id="PTHR34570">
    <property type="entry name" value="OS03G0593100 PROTEIN"/>
    <property type="match status" value="1"/>
</dbReference>
<sequence>MGRQGGDPTVVSSSIALLQERFRQLQKDREKREEKELLKLLSESDRVGLNMRYGTKRASENVPYRQQLHQDSSLSLGLSSNGRRTDSRAMPILASSTSLWPNDTSSTAKKSETSDVDTSLHL</sequence>
<protein>
    <submittedName>
        <fullName evidence="2">Uncharacterized protein</fullName>
    </submittedName>
</protein>
<evidence type="ECO:0000313" key="2">
    <source>
        <dbReference type="EMBL" id="KAK8532389.1"/>
    </source>
</evidence>
<feature type="compositionally biased region" description="Polar residues" evidence="1">
    <location>
        <begin position="94"/>
        <end position="108"/>
    </location>
</feature>